<accession>A0ABW5M4D3</accession>
<dbReference type="SUPFAM" id="SSF51556">
    <property type="entry name" value="Metallo-dependent hydrolases"/>
    <property type="match status" value="1"/>
</dbReference>
<proteinExistence type="predicted"/>
<feature type="domain" description="Amidohydrolase-related" evidence="2">
    <location>
        <begin position="878"/>
        <end position="956"/>
    </location>
</feature>
<name>A0ABW5M4D3_9BACT</name>
<protein>
    <submittedName>
        <fullName evidence="3">Amidohydrolase family protein</fullName>
    </submittedName>
</protein>
<keyword evidence="4" id="KW-1185">Reference proteome</keyword>
<dbReference type="RefSeq" id="WP_381523733.1">
    <property type="nucleotide sequence ID" value="NZ_JBHULN010000008.1"/>
</dbReference>
<dbReference type="PANTHER" id="PTHR43135:SF3">
    <property type="entry name" value="ALPHA-D-RIBOSE 1-METHYLPHOSPHONATE 5-TRIPHOSPHATE DIPHOSPHATASE"/>
    <property type="match status" value="1"/>
</dbReference>
<dbReference type="Gene3D" id="3.20.20.140">
    <property type="entry name" value="Metal-dependent hydrolases"/>
    <property type="match status" value="2"/>
</dbReference>
<dbReference type="InterPro" id="IPR032466">
    <property type="entry name" value="Metal_Hydrolase"/>
</dbReference>
<dbReference type="InterPro" id="IPR011059">
    <property type="entry name" value="Metal-dep_hydrolase_composite"/>
</dbReference>
<dbReference type="EMBL" id="JBHULN010000008">
    <property type="protein sequence ID" value="MFD2571842.1"/>
    <property type="molecule type" value="Genomic_DNA"/>
</dbReference>
<dbReference type="InterPro" id="IPR051781">
    <property type="entry name" value="Metallo-dep_Hydrolase"/>
</dbReference>
<feature type="region of interest" description="Disordered" evidence="1">
    <location>
        <begin position="509"/>
        <end position="528"/>
    </location>
</feature>
<dbReference type="SUPFAM" id="SSF51338">
    <property type="entry name" value="Composite domain of metallo-dependent hydrolases"/>
    <property type="match status" value="2"/>
</dbReference>
<evidence type="ECO:0000259" key="2">
    <source>
        <dbReference type="Pfam" id="PF01979"/>
    </source>
</evidence>
<dbReference type="PANTHER" id="PTHR43135">
    <property type="entry name" value="ALPHA-D-RIBOSE 1-METHYLPHOSPHONATE 5-TRIPHOSPHATE DIPHOSPHATASE"/>
    <property type="match status" value="1"/>
</dbReference>
<evidence type="ECO:0000313" key="3">
    <source>
        <dbReference type="EMBL" id="MFD2571842.1"/>
    </source>
</evidence>
<feature type="compositionally biased region" description="Polar residues" evidence="1">
    <location>
        <begin position="533"/>
        <end position="542"/>
    </location>
</feature>
<feature type="compositionally biased region" description="Polar residues" evidence="1">
    <location>
        <begin position="509"/>
        <end position="519"/>
    </location>
</feature>
<dbReference type="InterPro" id="IPR006680">
    <property type="entry name" value="Amidohydro-rel"/>
</dbReference>
<comment type="caution">
    <text evidence="3">The sequence shown here is derived from an EMBL/GenBank/DDBJ whole genome shotgun (WGS) entry which is preliminary data.</text>
</comment>
<evidence type="ECO:0000313" key="4">
    <source>
        <dbReference type="Proteomes" id="UP001597469"/>
    </source>
</evidence>
<organism evidence="3 4">
    <name type="scientific">Spirosoma soli</name>
    <dbReference type="NCBI Taxonomy" id="1770529"/>
    <lineage>
        <taxon>Bacteria</taxon>
        <taxon>Pseudomonadati</taxon>
        <taxon>Bacteroidota</taxon>
        <taxon>Cytophagia</taxon>
        <taxon>Cytophagales</taxon>
        <taxon>Cytophagaceae</taxon>
        <taxon>Spirosoma</taxon>
    </lineage>
</organism>
<dbReference type="Proteomes" id="UP001597469">
    <property type="component" value="Unassembled WGS sequence"/>
</dbReference>
<reference evidence="4" key="1">
    <citation type="journal article" date="2019" name="Int. J. Syst. Evol. Microbiol.">
        <title>The Global Catalogue of Microorganisms (GCM) 10K type strain sequencing project: providing services to taxonomists for standard genome sequencing and annotation.</title>
        <authorList>
            <consortium name="The Broad Institute Genomics Platform"/>
            <consortium name="The Broad Institute Genome Sequencing Center for Infectious Disease"/>
            <person name="Wu L."/>
            <person name="Ma J."/>
        </authorList>
    </citation>
    <scope>NUCLEOTIDE SEQUENCE [LARGE SCALE GENOMIC DNA]</scope>
    <source>
        <strain evidence="4">KCTC 42805</strain>
    </source>
</reference>
<dbReference type="Pfam" id="PF01979">
    <property type="entry name" value="Amidohydro_1"/>
    <property type="match status" value="1"/>
</dbReference>
<dbReference type="Gene3D" id="2.30.40.10">
    <property type="entry name" value="Urease, subunit C, domain 1"/>
    <property type="match status" value="1"/>
</dbReference>
<dbReference type="CDD" id="cd01309">
    <property type="entry name" value="Met_dep_hydrolase_C"/>
    <property type="match status" value="1"/>
</dbReference>
<gene>
    <name evidence="3" type="ORF">ACFSUS_14455</name>
</gene>
<evidence type="ECO:0000256" key="1">
    <source>
        <dbReference type="SAM" id="MobiDB-lite"/>
    </source>
</evidence>
<feature type="region of interest" description="Disordered" evidence="1">
    <location>
        <begin position="533"/>
        <end position="559"/>
    </location>
</feature>
<sequence>MTKHFLTGLLTVGLTYCAVAQTTFPRNGVFDERPGLYAFTNATIVVDPQTTLQNATLLIRDGHVEAVGSNVSVPAGAVIADLKGRRIYPALIDIDSDYGMPDLAGTRTAGPGAGGGNRGGGAPQYESNKKGAYYWNQAVQPENDASVLFKADPKKADELRKLGFGSVLAHNHDGIVRGTGALVVLADDRENTLVLKPNATAHYSFNKGTSTQVNPNSMMGSVALLRQAMYDADWYKRGGKKEQANLSLDALNQILALPAIFEVTDKLGVLRADKIGDEFGIQYIIRGSGDEYQRLDEIKATGASLIVPINFPQAYDVEDAWDADNVTMAELKHWEMAPMNAGRIAGANIPFALTTAGLKAKTDFWANLRKAIENGLPEQKALEALTTVPARMIKAEDQVGTLKKGSVANFIITSGNLFSADNVIYENWINGKQYIVNPKDAADLRGSWKLTIGTRTDLKLNITGKSADKLEYQILADTAKITPKVAVSGDLISIQTQLDKRAAGTTRLTGYRTNPTTFSGDGETPDGKMVTWSATRTGDAPQSTTATSATATAARSTTATSTTAVNSTIVYPFVGMGNVRKPQPQTMLIRNTTVWTNEKDGVMQGVDVLVQNGKIAQVGKGLTAPASASVIDGTGKHLTNGIIDEHSHIALLSVNEGSQSSTAEVRMADVVNSEDVNIYRQLAGGVTTSQLLHGSANAIGGQSAIVKLKWGEAPDAMLIKGADGFIKFALGENVKQANYPNPNVLTRFPQSRMGVEQVYMDHFTRAKEYAKSWAAYNKLSAKEKATAVAPRRDIELDALAEILAKKRFITCHSYVQSEINMLLKVADSLGFTVNTFTHILEGYKLADKMAKHGAGGSSFADWWAYKMEVKDAIPYNAALMHRQGVTVSINSDDAEMARRLNQEAAKTVEYGGMTEEDAWKMVTLNPAKLLHLDNRLGSIKAGKDADLVLWNANPLAIYARPEYTIIDGAIYFSLKDEDRKRDEMQAERARLIQKMLAAKAGGSPTQRAGFKRARMWHCEDVEGVMAEGEEQGH</sequence>
<feature type="compositionally biased region" description="Low complexity" evidence="1">
    <location>
        <begin position="543"/>
        <end position="559"/>
    </location>
</feature>